<feature type="transmembrane region" description="Helical" evidence="7">
    <location>
        <begin position="72"/>
        <end position="94"/>
    </location>
</feature>
<dbReference type="Pfam" id="PF05423">
    <property type="entry name" value="Mycobact_memb"/>
    <property type="match status" value="1"/>
</dbReference>
<evidence type="ECO:0000256" key="6">
    <source>
        <dbReference type="ARBA" id="ARBA00023136"/>
    </source>
</evidence>
<keyword evidence="3" id="KW-1003">Cell membrane</keyword>
<protein>
    <recommendedName>
        <fullName evidence="10">MmpS family membrane protein</fullName>
    </recommendedName>
</protein>
<evidence type="ECO:0000313" key="9">
    <source>
        <dbReference type="Proteomes" id="UP000520767"/>
    </source>
</evidence>
<evidence type="ECO:0000256" key="3">
    <source>
        <dbReference type="ARBA" id="ARBA00022475"/>
    </source>
</evidence>
<reference evidence="8 9" key="1">
    <citation type="submission" date="2020-08" db="EMBL/GenBank/DDBJ databases">
        <title>Genomic Encyclopedia of Type Strains, Phase III (KMG-III): the genomes of soil and plant-associated and newly described type strains.</title>
        <authorList>
            <person name="Whitman W."/>
        </authorList>
    </citation>
    <scope>NUCLEOTIDE SEQUENCE [LARGE SCALE GENOMIC DNA]</scope>
    <source>
        <strain evidence="8 9">CECT 8960</strain>
    </source>
</reference>
<evidence type="ECO:0000313" key="8">
    <source>
        <dbReference type="EMBL" id="MBB4907543.1"/>
    </source>
</evidence>
<name>A0A7W7VER6_9PSEU</name>
<dbReference type="GO" id="GO:0005886">
    <property type="term" value="C:plasma membrane"/>
    <property type="evidence" value="ECO:0007669"/>
    <property type="project" value="UniProtKB-SubCell"/>
</dbReference>
<comment type="similarity">
    <text evidence="2">Belongs to the MmpS family.</text>
</comment>
<evidence type="ECO:0000256" key="7">
    <source>
        <dbReference type="SAM" id="Phobius"/>
    </source>
</evidence>
<organism evidence="8 9">
    <name type="scientific">Actinophytocola algeriensis</name>
    <dbReference type="NCBI Taxonomy" id="1768010"/>
    <lineage>
        <taxon>Bacteria</taxon>
        <taxon>Bacillati</taxon>
        <taxon>Actinomycetota</taxon>
        <taxon>Actinomycetes</taxon>
        <taxon>Pseudonocardiales</taxon>
        <taxon>Pseudonocardiaceae</taxon>
    </lineage>
</organism>
<evidence type="ECO:0000256" key="2">
    <source>
        <dbReference type="ARBA" id="ARBA00007531"/>
    </source>
</evidence>
<keyword evidence="4 7" id="KW-0812">Transmembrane</keyword>
<comment type="caution">
    <text evidence="8">The sequence shown here is derived from an EMBL/GenBank/DDBJ whole genome shotgun (WGS) entry which is preliminary data.</text>
</comment>
<dbReference type="InterPro" id="IPR008693">
    <property type="entry name" value="MmpS"/>
</dbReference>
<evidence type="ECO:0000256" key="5">
    <source>
        <dbReference type="ARBA" id="ARBA00022989"/>
    </source>
</evidence>
<proteinExistence type="inferred from homology"/>
<dbReference type="RefSeq" id="WP_184811730.1">
    <property type="nucleotide sequence ID" value="NZ_JACHJQ010000004.1"/>
</dbReference>
<dbReference type="InterPro" id="IPR038468">
    <property type="entry name" value="MmpS_C"/>
</dbReference>
<dbReference type="EMBL" id="JACHJQ010000004">
    <property type="protein sequence ID" value="MBB4907543.1"/>
    <property type="molecule type" value="Genomic_DNA"/>
</dbReference>
<dbReference type="Proteomes" id="UP000520767">
    <property type="component" value="Unassembled WGS sequence"/>
</dbReference>
<evidence type="ECO:0008006" key="10">
    <source>
        <dbReference type="Google" id="ProtNLM"/>
    </source>
</evidence>
<gene>
    <name evidence="8" type="ORF">FHR82_003785</name>
</gene>
<keyword evidence="5 7" id="KW-1133">Transmembrane helix</keyword>
<accession>A0A7W7VER6</accession>
<sequence length="199" mass="20586">MTQYAPNPPQQAPAKPSNGLGTAGFVLGLIGLLFSFIPLIGVVAWPLVILGIIFSAIGISKATKGRATNKGLAIAGLVVSVVGLVVCILWVAVWNNAVDDINEEANREVVIVYEITGDAPSADVTYTTFGDSMTTNQETVAELPWRKEVTTTGIVKDGQLIVTTGADGGSVTCKLTVDGKEVKSATASGAFAMATCDSI</sequence>
<keyword evidence="9" id="KW-1185">Reference proteome</keyword>
<dbReference type="AlphaFoldDB" id="A0A7W7VER6"/>
<keyword evidence="6 7" id="KW-0472">Membrane</keyword>
<evidence type="ECO:0000256" key="4">
    <source>
        <dbReference type="ARBA" id="ARBA00022692"/>
    </source>
</evidence>
<comment type="subcellular location">
    <subcellularLocation>
        <location evidence="1">Cell membrane</location>
    </subcellularLocation>
</comment>
<evidence type="ECO:0000256" key="1">
    <source>
        <dbReference type="ARBA" id="ARBA00004236"/>
    </source>
</evidence>
<dbReference type="Gene3D" id="2.60.40.2880">
    <property type="entry name" value="MmpS1-5, C-terminal soluble domain"/>
    <property type="match status" value="1"/>
</dbReference>
<feature type="transmembrane region" description="Helical" evidence="7">
    <location>
        <begin position="43"/>
        <end position="60"/>
    </location>
</feature>